<feature type="binding site" evidence="15">
    <location>
        <position position="361"/>
    </location>
    <ligand>
        <name>Mg(2+)</name>
        <dbReference type="ChEBI" id="CHEBI:18420"/>
        <note>shared with alpha subunit</note>
    </ligand>
</feature>
<evidence type="ECO:0000256" key="15">
    <source>
        <dbReference type="HAMAP-Rule" id="MF_00283"/>
    </source>
</evidence>
<comment type="similarity">
    <text evidence="2 15">Belongs to the phenylalanyl-tRNA synthetase beta subunit family. Type 1 subfamily.</text>
</comment>
<keyword evidence="12 15" id="KW-0648">Protein biosynthesis</keyword>
<keyword evidence="7 15" id="KW-0479">Metal-binding</keyword>
<evidence type="ECO:0000256" key="2">
    <source>
        <dbReference type="ARBA" id="ARBA00008653"/>
    </source>
</evidence>
<comment type="subcellular location">
    <subcellularLocation>
        <location evidence="1 15">Cytoplasm</location>
    </subcellularLocation>
</comment>
<dbReference type="GO" id="GO:0004826">
    <property type="term" value="F:phenylalanine-tRNA ligase activity"/>
    <property type="evidence" value="ECO:0007669"/>
    <property type="project" value="UniProtKB-UniRule"/>
</dbReference>
<dbReference type="PROSITE" id="PS51447">
    <property type="entry name" value="FDX_ACB"/>
    <property type="match status" value="1"/>
</dbReference>
<sequence length="716" mass="81496">MVFSYNWLQSFFKKKLPPPKELAVLLTVHFAEVEEIRKEGKDFALDIDVKPSRAGDCFSHLGIAREISAITGLIYRSSTSIIRENKNIKAKDFVRVEVKDKNACPRYTARVVTDVKVFPSPKWIRERLKVCGLRPINNIVDIANYGMLETGQPLHAFDGEKLAGKKIIVRFAKKREKIVTLDEEKYDLNEDILVIADEKKPVAIAGIKGGKLPEIDNKTKIVVLESANFNPKVIRKGSKTIDLKTDASWRFEHGIDPNLTEIGINRAAFLIQKIAKGKIAKGLIDFYPQKPPTKIFLGAKRIKLDLDYVERLLGIKIPLKEIKNILKRLEFGIAEVRPQHLLVEVPTLRLDISIPEDLIEEIGRIYGYQKIKAVFPVSALVPPKRNFNIFWEDLTKNILKEASFTEVYNYSFVSEKDISIYQLDQPKSALIEVENPISLEQEYLRPSLIPNLLKNVAKNQKNFREIRIFELGKIFQAPRTEKRMLTGLITRTLAKGEDETLVSSPTGDAFYQMKGVIDLLLQKLGISNIWYDEYQPTPEDYNPPTTSSHSPSGELAPSKLSIWNPKICAEIKVNHEEIGFLGETSQKILGDLKIEGKVVVFDIDFEKLQRLSSEETIYQPISRFPAAVRDIAVLVPLEIRVEEVLNKIETAGGILVKDVDLFDIYEGEEIPGGKKNLAFHIIYQAEDRTLSSKEIDEIQQKIIKTLEENPEWQVRK</sequence>
<dbReference type="HAMAP" id="MF_00283">
    <property type="entry name" value="Phe_tRNA_synth_beta1"/>
    <property type="match status" value="1"/>
</dbReference>
<evidence type="ECO:0000256" key="6">
    <source>
        <dbReference type="ARBA" id="ARBA00022598"/>
    </source>
</evidence>
<evidence type="ECO:0000256" key="12">
    <source>
        <dbReference type="ARBA" id="ARBA00022917"/>
    </source>
</evidence>
<feature type="region of interest" description="Disordered" evidence="16">
    <location>
        <begin position="537"/>
        <end position="556"/>
    </location>
</feature>
<reference evidence="19 20" key="1">
    <citation type="submission" date="2017-09" db="EMBL/GenBank/DDBJ databases">
        <title>Depth-based differentiation of microbial function through sediment-hosted aquifers and enrichment of novel symbionts in the deep terrestrial subsurface.</title>
        <authorList>
            <person name="Probst A.J."/>
            <person name="Ladd B."/>
            <person name="Jarett J.K."/>
            <person name="Geller-Mcgrath D.E."/>
            <person name="Sieber C.M."/>
            <person name="Emerson J.B."/>
            <person name="Anantharaman K."/>
            <person name="Thomas B.C."/>
            <person name="Malmstrom R."/>
            <person name="Stieglmeier M."/>
            <person name="Klingl A."/>
            <person name="Woyke T."/>
            <person name="Ryan C.M."/>
            <person name="Banfield J.F."/>
        </authorList>
    </citation>
    <scope>NUCLEOTIDE SEQUENCE [LARGE SCALE GENOMIC DNA]</scope>
    <source>
        <strain evidence="19">CG23_combo_of_CG06-09_8_20_14_all_36_125</strain>
    </source>
</reference>
<evidence type="ECO:0000256" key="4">
    <source>
        <dbReference type="ARBA" id="ARBA00022490"/>
    </source>
</evidence>
<evidence type="ECO:0000259" key="17">
    <source>
        <dbReference type="PROSITE" id="PS51447"/>
    </source>
</evidence>
<dbReference type="CDD" id="cd00769">
    <property type="entry name" value="PheRS_beta_core"/>
    <property type="match status" value="1"/>
</dbReference>
<dbReference type="InterPro" id="IPR041616">
    <property type="entry name" value="PheRS_beta_core"/>
</dbReference>
<dbReference type="GO" id="GO:0006432">
    <property type="term" value="P:phenylalanyl-tRNA aminoacylation"/>
    <property type="evidence" value="ECO:0007669"/>
    <property type="project" value="UniProtKB-UniRule"/>
</dbReference>
<evidence type="ECO:0000256" key="5">
    <source>
        <dbReference type="ARBA" id="ARBA00022555"/>
    </source>
</evidence>
<dbReference type="InterPro" id="IPR005146">
    <property type="entry name" value="B3/B4_tRNA-bd"/>
</dbReference>
<comment type="caution">
    <text evidence="19">The sequence shown here is derived from an EMBL/GenBank/DDBJ whole genome shotgun (WGS) entry which is preliminary data.</text>
</comment>
<dbReference type="AlphaFoldDB" id="A0A2G9YZA0"/>
<gene>
    <name evidence="15 19" type="primary">pheT</name>
    <name evidence="19" type="ORF">COX33_01270</name>
</gene>
<evidence type="ECO:0000256" key="1">
    <source>
        <dbReference type="ARBA" id="ARBA00004496"/>
    </source>
</evidence>
<dbReference type="InterPro" id="IPR045060">
    <property type="entry name" value="Phe-tRNA-ligase_IIc_bsu"/>
</dbReference>
<dbReference type="PANTHER" id="PTHR10947">
    <property type="entry name" value="PHENYLALANYL-TRNA SYNTHETASE BETA CHAIN AND LEUCINE-RICH REPEAT-CONTAINING PROTEIN 47"/>
    <property type="match status" value="1"/>
</dbReference>
<organism evidence="19 20">
    <name type="scientific">Candidatus Nealsonbacteria bacterium CG23_combo_of_CG06-09_8_20_14_all_36_125</name>
    <dbReference type="NCBI Taxonomy" id="1974719"/>
    <lineage>
        <taxon>Bacteria</taxon>
        <taxon>Candidatus Nealsoniibacteriota</taxon>
    </lineage>
</organism>
<dbReference type="Pfam" id="PF03484">
    <property type="entry name" value="B5"/>
    <property type="match status" value="1"/>
</dbReference>
<dbReference type="Pfam" id="PF03483">
    <property type="entry name" value="B3_4"/>
    <property type="match status" value="1"/>
</dbReference>
<feature type="binding site" evidence="15">
    <location>
        <position position="351"/>
    </location>
    <ligand>
        <name>Mg(2+)</name>
        <dbReference type="ChEBI" id="CHEBI:18420"/>
        <note>shared with alpha subunit</note>
    </ligand>
</feature>
<evidence type="ECO:0000256" key="9">
    <source>
        <dbReference type="ARBA" id="ARBA00022840"/>
    </source>
</evidence>
<dbReference type="GO" id="GO:0005524">
    <property type="term" value="F:ATP binding"/>
    <property type="evidence" value="ECO:0007669"/>
    <property type="project" value="UniProtKB-UniRule"/>
</dbReference>
<dbReference type="GO" id="GO:0009328">
    <property type="term" value="C:phenylalanine-tRNA ligase complex"/>
    <property type="evidence" value="ECO:0007669"/>
    <property type="project" value="TreeGrafter"/>
</dbReference>
<dbReference type="Gene3D" id="3.30.56.10">
    <property type="match status" value="2"/>
</dbReference>
<dbReference type="Proteomes" id="UP000237258">
    <property type="component" value="Unassembled WGS sequence"/>
</dbReference>
<evidence type="ECO:0000256" key="14">
    <source>
        <dbReference type="ARBA" id="ARBA00049255"/>
    </source>
</evidence>
<keyword evidence="10 15" id="KW-0460">Magnesium</keyword>
<dbReference type="InterPro" id="IPR004532">
    <property type="entry name" value="Phe-tRNA-ligase_IIc_bsu_bact"/>
</dbReference>
<dbReference type="Gene3D" id="3.30.930.10">
    <property type="entry name" value="Bira Bifunctional Protein, Domain 2"/>
    <property type="match status" value="1"/>
</dbReference>
<evidence type="ECO:0000256" key="10">
    <source>
        <dbReference type="ARBA" id="ARBA00022842"/>
    </source>
</evidence>
<dbReference type="Pfam" id="PF03147">
    <property type="entry name" value="FDX-ACB"/>
    <property type="match status" value="1"/>
</dbReference>
<comment type="subunit">
    <text evidence="3 15">Tetramer of two alpha and two beta subunits.</text>
</comment>
<feature type="binding site" evidence="15">
    <location>
        <position position="357"/>
    </location>
    <ligand>
        <name>Mg(2+)</name>
        <dbReference type="ChEBI" id="CHEBI:18420"/>
        <note>shared with alpha subunit</note>
    </ligand>
</feature>
<feature type="domain" description="B5" evidence="18">
    <location>
        <begin position="297"/>
        <end position="373"/>
    </location>
</feature>
<feature type="domain" description="FDX-ACB" evidence="17">
    <location>
        <begin position="622"/>
        <end position="715"/>
    </location>
</feature>
<name>A0A2G9YZA0_9BACT</name>
<keyword evidence="11" id="KW-0694">RNA-binding</keyword>
<dbReference type="FunFam" id="3.50.40.10:FF:000001">
    <property type="entry name" value="Phenylalanine--tRNA ligase beta subunit"/>
    <property type="match status" value="1"/>
</dbReference>
<dbReference type="EMBL" id="PCRR01000032">
    <property type="protein sequence ID" value="PIP24568.1"/>
    <property type="molecule type" value="Genomic_DNA"/>
</dbReference>
<dbReference type="SMART" id="SM00896">
    <property type="entry name" value="FDX-ACB"/>
    <property type="match status" value="1"/>
</dbReference>
<dbReference type="InterPro" id="IPR020825">
    <property type="entry name" value="Phe-tRNA_synthase-like_B3/B4"/>
</dbReference>
<dbReference type="InterPro" id="IPR005121">
    <property type="entry name" value="Fdx_antiC-bd"/>
</dbReference>
<dbReference type="PROSITE" id="PS51483">
    <property type="entry name" value="B5"/>
    <property type="match status" value="1"/>
</dbReference>
<keyword evidence="9 15" id="KW-0067">ATP-binding</keyword>
<evidence type="ECO:0000313" key="20">
    <source>
        <dbReference type="Proteomes" id="UP000237258"/>
    </source>
</evidence>
<dbReference type="PANTHER" id="PTHR10947:SF0">
    <property type="entry name" value="PHENYLALANINE--TRNA LIGASE BETA SUBUNIT"/>
    <property type="match status" value="1"/>
</dbReference>
<dbReference type="SUPFAM" id="SSF55681">
    <property type="entry name" value="Class II aaRS and biotin synthetases"/>
    <property type="match status" value="1"/>
</dbReference>
<dbReference type="Gene3D" id="3.50.40.10">
    <property type="entry name" value="Phenylalanyl-trna Synthetase, Chain B, domain 3"/>
    <property type="match status" value="1"/>
</dbReference>
<dbReference type="InterPro" id="IPR036690">
    <property type="entry name" value="Fdx_antiC-bd_sf"/>
</dbReference>
<comment type="catalytic activity">
    <reaction evidence="14 15">
        <text>tRNA(Phe) + L-phenylalanine + ATP = L-phenylalanyl-tRNA(Phe) + AMP + diphosphate + H(+)</text>
        <dbReference type="Rhea" id="RHEA:19413"/>
        <dbReference type="Rhea" id="RHEA-COMP:9668"/>
        <dbReference type="Rhea" id="RHEA-COMP:9699"/>
        <dbReference type="ChEBI" id="CHEBI:15378"/>
        <dbReference type="ChEBI" id="CHEBI:30616"/>
        <dbReference type="ChEBI" id="CHEBI:33019"/>
        <dbReference type="ChEBI" id="CHEBI:58095"/>
        <dbReference type="ChEBI" id="CHEBI:78442"/>
        <dbReference type="ChEBI" id="CHEBI:78531"/>
        <dbReference type="ChEBI" id="CHEBI:456215"/>
        <dbReference type="EC" id="6.1.1.20"/>
    </reaction>
</comment>
<dbReference type="GO" id="GO:0000287">
    <property type="term" value="F:magnesium ion binding"/>
    <property type="evidence" value="ECO:0007669"/>
    <property type="project" value="UniProtKB-UniRule"/>
</dbReference>
<dbReference type="SUPFAM" id="SSF54991">
    <property type="entry name" value="Anticodon-binding domain of PheRS"/>
    <property type="match status" value="1"/>
</dbReference>
<dbReference type="SMART" id="SM00874">
    <property type="entry name" value="B5"/>
    <property type="match status" value="1"/>
</dbReference>
<evidence type="ECO:0000256" key="7">
    <source>
        <dbReference type="ARBA" id="ARBA00022723"/>
    </source>
</evidence>
<keyword evidence="4 15" id="KW-0963">Cytoplasm</keyword>
<dbReference type="NCBIfam" id="TIGR00472">
    <property type="entry name" value="pheT_bact"/>
    <property type="match status" value="1"/>
</dbReference>
<proteinExistence type="inferred from homology"/>
<evidence type="ECO:0000256" key="3">
    <source>
        <dbReference type="ARBA" id="ARBA00011209"/>
    </source>
</evidence>
<dbReference type="FunFam" id="3.30.70.380:FF:000001">
    <property type="entry name" value="Phenylalanine--tRNA ligase beta subunit"/>
    <property type="match status" value="1"/>
</dbReference>
<dbReference type="Pfam" id="PF17759">
    <property type="entry name" value="tRNA_synthFbeta"/>
    <property type="match status" value="1"/>
</dbReference>
<keyword evidence="6 15" id="KW-0436">Ligase</keyword>
<dbReference type="Gene3D" id="3.30.70.380">
    <property type="entry name" value="Ferrodoxin-fold anticodon-binding domain"/>
    <property type="match status" value="1"/>
</dbReference>
<dbReference type="SUPFAM" id="SSF46955">
    <property type="entry name" value="Putative DNA-binding domain"/>
    <property type="match status" value="2"/>
</dbReference>
<dbReference type="InterPro" id="IPR009061">
    <property type="entry name" value="DNA-bd_dom_put_sf"/>
</dbReference>
<keyword evidence="13 15" id="KW-0030">Aminoacyl-tRNA synthetase</keyword>
<evidence type="ECO:0000256" key="8">
    <source>
        <dbReference type="ARBA" id="ARBA00022741"/>
    </source>
</evidence>
<evidence type="ECO:0000256" key="13">
    <source>
        <dbReference type="ARBA" id="ARBA00023146"/>
    </source>
</evidence>
<dbReference type="GO" id="GO:0000049">
    <property type="term" value="F:tRNA binding"/>
    <property type="evidence" value="ECO:0007669"/>
    <property type="project" value="UniProtKB-KW"/>
</dbReference>
<dbReference type="EC" id="6.1.1.20" evidence="15"/>
<dbReference type="InterPro" id="IPR045864">
    <property type="entry name" value="aa-tRNA-synth_II/BPL/LPL"/>
</dbReference>
<dbReference type="SUPFAM" id="SSF56037">
    <property type="entry name" value="PheT/TilS domain"/>
    <property type="match status" value="1"/>
</dbReference>
<dbReference type="InterPro" id="IPR005147">
    <property type="entry name" value="tRNA_synthase_B5-dom"/>
</dbReference>
<evidence type="ECO:0000256" key="16">
    <source>
        <dbReference type="SAM" id="MobiDB-lite"/>
    </source>
</evidence>
<keyword evidence="5" id="KW-0820">tRNA-binding</keyword>
<accession>A0A2G9YZA0</accession>
<evidence type="ECO:0000313" key="19">
    <source>
        <dbReference type="EMBL" id="PIP24568.1"/>
    </source>
</evidence>
<protein>
    <recommendedName>
        <fullName evidence="15">Phenylalanine--tRNA ligase beta subunit</fullName>
        <ecNumber evidence="15">6.1.1.20</ecNumber>
    </recommendedName>
    <alternativeName>
        <fullName evidence="15">Phenylalanyl-tRNA synthetase beta subunit</fullName>
        <shortName evidence="15">PheRS</shortName>
    </alternativeName>
</protein>
<keyword evidence="8 15" id="KW-0547">Nucleotide-binding</keyword>
<feature type="binding site" evidence="15">
    <location>
        <position position="360"/>
    </location>
    <ligand>
        <name>Mg(2+)</name>
        <dbReference type="ChEBI" id="CHEBI:18420"/>
        <note>shared with alpha subunit</note>
    </ligand>
</feature>
<evidence type="ECO:0000259" key="18">
    <source>
        <dbReference type="PROSITE" id="PS51483"/>
    </source>
</evidence>
<dbReference type="SMART" id="SM00873">
    <property type="entry name" value="B3_4"/>
    <property type="match status" value="1"/>
</dbReference>
<comment type="cofactor">
    <cofactor evidence="15">
        <name>Mg(2+)</name>
        <dbReference type="ChEBI" id="CHEBI:18420"/>
    </cofactor>
    <text evidence="15">Binds 2 magnesium ions per tetramer.</text>
</comment>
<evidence type="ECO:0000256" key="11">
    <source>
        <dbReference type="ARBA" id="ARBA00022884"/>
    </source>
</evidence>